<feature type="region of interest" description="Disordered" evidence="2">
    <location>
        <begin position="269"/>
        <end position="288"/>
    </location>
</feature>
<feature type="compositionally biased region" description="Polar residues" evidence="2">
    <location>
        <begin position="110"/>
        <end position="121"/>
    </location>
</feature>
<gene>
    <name evidence="3" type="ORF">DFP72DRAFT_1063866</name>
</gene>
<evidence type="ECO:0000313" key="3">
    <source>
        <dbReference type="EMBL" id="KAF6759505.1"/>
    </source>
</evidence>
<organism evidence="3 4">
    <name type="scientific">Ephemerocybe angulata</name>
    <dbReference type="NCBI Taxonomy" id="980116"/>
    <lineage>
        <taxon>Eukaryota</taxon>
        <taxon>Fungi</taxon>
        <taxon>Dikarya</taxon>
        <taxon>Basidiomycota</taxon>
        <taxon>Agaricomycotina</taxon>
        <taxon>Agaricomycetes</taxon>
        <taxon>Agaricomycetidae</taxon>
        <taxon>Agaricales</taxon>
        <taxon>Agaricineae</taxon>
        <taxon>Psathyrellaceae</taxon>
        <taxon>Ephemerocybe</taxon>
    </lineage>
</organism>
<feature type="compositionally biased region" description="Polar residues" evidence="2">
    <location>
        <begin position="186"/>
        <end position="204"/>
    </location>
</feature>
<name>A0A8H6I5X1_9AGAR</name>
<keyword evidence="1" id="KW-0175">Coiled coil</keyword>
<reference evidence="3 4" key="1">
    <citation type="submission" date="2020-07" db="EMBL/GenBank/DDBJ databases">
        <title>Comparative genomics of pyrophilous fungi reveals a link between fire events and developmental genes.</title>
        <authorList>
            <consortium name="DOE Joint Genome Institute"/>
            <person name="Steindorff A.S."/>
            <person name="Carver A."/>
            <person name="Calhoun S."/>
            <person name="Stillman K."/>
            <person name="Liu H."/>
            <person name="Lipzen A."/>
            <person name="Pangilinan J."/>
            <person name="Labutti K."/>
            <person name="Bruns T.D."/>
            <person name="Grigoriev I.V."/>
        </authorList>
    </citation>
    <scope>NUCLEOTIDE SEQUENCE [LARGE SCALE GENOMIC DNA]</scope>
    <source>
        <strain evidence="3 4">CBS 144469</strain>
    </source>
</reference>
<feature type="coiled-coil region" evidence="1">
    <location>
        <begin position="51"/>
        <end position="93"/>
    </location>
</feature>
<evidence type="ECO:0000313" key="4">
    <source>
        <dbReference type="Proteomes" id="UP000521943"/>
    </source>
</evidence>
<proteinExistence type="predicted"/>
<dbReference type="AlphaFoldDB" id="A0A8H6I5X1"/>
<sequence length="288" mass="31287">MASNLINDFDSIIAIIQVLKTTGPEIVGRANAARSCLESALDRSSQVSKGLESLTKSIPNMETQMKALEKGNSRTLQTKLDQLQGHVKQLIEDSERRTVKHLERLEETLRTSGKSPESQPETKAKMSPPLHVTSSPTPAVLPTAKPETKQAPAATPSDPTKAHHPSRAVITYHGGIPKHERLASPKVSSRRATPSTETSSSNTRGDQDAADLVKLADSLIPLVHPGHRGTVRPDNMKSWRIQIDGIPTHRFGVEGVYIRTNEEVHHELKSSNPAYAAIPKTSSPNPDG</sequence>
<evidence type="ECO:0000256" key="2">
    <source>
        <dbReference type="SAM" id="MobiDB-lite"/>
    </source>
</evidence>
<dbReference type="Proteomes" id="UP000521943">
    <property type="component" value="Unassembled WGS sequence"/>
</dbReference>
<accession>A0A8H6I5X1</accession>
<protein>
    <submittedName>
        <fullName evidence="3">Uncharacterized protein</fullName>
    </submittedName>
</protein>
<keyword evidence="4" id="KW-1185">Reference proteome</keyword>
<feature type="region of interest" description="Disordered" evidence="2">
    <location>
        <begin position="106"/>
        <end position="207"/>
    </location>
</feature>
<dbReference type="EMBL" id="JACGCI010000015">
    <property type="protein sequence ID" value="KAF6759505.1"/>
    <property type="molecule type" value="Genomic_DNA"/>
</dbReference>
<dbReference type="OrthoDB" id="2855870at2759"/>
<comment type="caution">
    <text evidence="3">The sequence shown here is derived from an EMBL/GenBank/DDBJ whole genome shotgun (WGS) entry which is preliminary data.</text>
</comment>
<evidence type="ECO:0000256" key="1">
    <source>
        <dbReference type="SAM" id="Coils"/>
    </source>
</evidence>